<dbReference type="OrthoDB" id="37622at2"/>
<dbReference type="Gene3D" id="3.30.70.120">
    <property type="match status" value="1"/>
</dbReference>
<proteinExistence type="inferred from homology"/>
<organism evidence="2 3">
    <name type="scientific">Motilimonas pumila</name>
    <dbReference type="NCBI Taxonomy" id="2303987"/>
    <lineage>
        <taxon>Bacteria</taxon>
        <taxon>Pseudomonadati</taxon>
        <taxon>Pseudomonadota</taxon>
        <taxon>Gammaproteobacteria</taxon>
        <taxon>Alteromonadales</taxon>
        <taxon>Alteromonadales genera incertae sedis</taxon>
        <taxon>Motilimonas</taxon>
    </lineage>
</organism>
<keyword evidence="3" id="KW-1185">Reference proteome</keyword>
<dbReference type="PANTHER" id="PTHR23419:SF8">
    <property type="entry name" value="FI09726P"/>
    <property type="match status" value="1"/>
</dbReference>
<dbReference type="InterPro" id="IPR011322">
    <property type="entry name" value="N-reg_PII-like_a/b"/>
</dbReference>
<dbReference type="PANTHER" id="PTHR23419">
    <property type="entry name" value="DIVALENT CATION TOLERANCE CUTA-RELATED"/>
    <property type="match status" value="1"/>
</dbReference>
<dbReference type="InterPro" id="IPR015867">
    <property type="entry name" value="N-reg_PII/ATP_PRibTrfase_C"/>
</dbReference>
<dbReference type="InterPro" id="IPR004323">
    <property type="entry name" value="Ion_tolerance_CutA"/>
</dbReference>
<reference evidence="2 3" key="1">
    <citation type="submission" date="2018-09" db="EMBL/GenBank/DDBJ databases">
        <authorList>
            <person name="Wang F."/>
        </authorList>
    </citation>
    <scope>NUCLEOTIDE SEQUENCE [LARGE SCALE GENOMIC DNA]</scope>
    <source>
        <strain evidence="2 3">PLHSC7-2</strain>
    </source>
</reference>
<dbReference type="GO" id="GO:0010038">
    <property type="term" value="P:response to metal ion"/>
    <property type="evidence" value="ECO:0007669"/>
    <property type="project" value="InterPro"/>
</dbReference>
<dbReference type="RefSeq" id="WP_119909204.1">
    <property type="nucleotide sequence ID" value="NZ_QZCH01000001.1"/>
</dbReference>
<name>A0A418YL35_9GAMM</name>
<dbReference type="SUPFAM" id="SSF54913">
    <property type="entry name" value="GlnB-like"/>
    <property type="match status" value="1"/>
</dbReference>
<dbReference type="Proteomes" id="UP000283255">
    <property type="component" value="Unassembled WGS sequence"/>
</dbReference>
<dbReference type="GO" id="GO:0005507">
    <property type="term" value="F:copper ion binding"/>
    <property type="evidence" value="ECO:0007669"/>
    <property type="project" value="TreeGrafter"/>
</dbReference>
<evidence type="ECO:0000313" key="3">
    <source>
        <dbReference type="Proteomes" id="UP000283255"/>
    </source>
</evidence>
<dbReference type="EMBL" id="QZCH01000001">
    <property type="protein sequence ID" value="RJG51681.1"/>
    <property type="molecule type" value="Genomic_DNA"/>
</dbReference>
<sequence>MNEDYIMVLCSAPDSTEAENIAEQILEQKLAACITMQPNVYSFYHWHGEVQKDREVLMMIKTRGQLFDELNQAIKRMHSYETPEIIALPVKDGDRQYLSWIDQVT</sequence>
<protein>
    <submittedName>
        <fullName evidence="2">Divalent-cation tolerance protein CutA</fullName>
    </submittedName>
</protein>
<gene>
    <name evidence="2" type="ORF">D1Z90_02655</name>
</gene>
<dbReference type="AlphaFoldDB" id="A0A418YL35"/>
<reference evidence="2 3" key="2">
    <citation type="submission" date="2019-01" db="EMBL/GenBank/DDBJ databases">
        <title>Motilimonas pumilus sp. nov., isolated from the gut of sea cucumber (Apostichopus japonicus).</title>
        <authorList>
            <person name="Wang F.-Q."/>
            <person name="Ren L.-H."/>
            <person name="Lin Y.-W."/>
            <person name="Sun G.-H."/>
            <person name="Du Z.-J."/>
            <person name="Zhao J.-X."/>
            <person name="Liu X.-J."/>
            <person name="Liu L.-J."/>
        </authorList>
    </citation>
    <scope>NUCLEOTIDE SEQUENCE [LARGE SCALE GENOMIC DNA]</scope>
    <source>
        <strain evidence="2 3">PLHSC7-2</strain>
    </source>
</reference>
<accession>A0A418YL35</accession>
<comment type="similarity">
    <text evidence="1">Belongs to the CutA family.</text>
</comment>
<comment type="caution">
    <text evidence="2">The sequence shown here is derived from an EMBL/GenBank/DDBJ whole genome shotgun (WGS) entry which is preliminary data.</text>
</comment>
<evidence type="ECO:0000256" key="1">
    <source>
        <dbReference type="ARBA" id="ARBA00010169"/>
    </source>
</evidence>
<dbReference type="Pfam" id="PF03091">
    <property type="entry name" value="CutA1"/>
    <property type="match status" value="1"/>
</dbReference>
<evidence type="ECO:0000313" key="2">
    <source>
        <dbReference type="EMBL" id="RJG51681.1"/>
    </source>
</evidence>